<evidence type="ECO:0000259" key="5">
    <source>
        <dbReference type="Pfam" id="PF04542"/>
    </source>
</evidence>
<gene>
    <name evidence="7" type="ORF">ACFFI0_17185</name>
</gene>
<dbReference type="SUPFAM" id="SSF88659">
    <property type="entry name" value="Sigma3 and sigma4 domains of RNA polymerase sigma factors"/>
    <property type="match status" value="1"/>
</dbReference>
<dbReference type="SUPFAM" id="SSF88946">
    <property type="entry name" value="Sigma2 domain of RNA polymerase sigma factors"/>
    <property type="match status" value="1"/>
</dbReference>
<keyword evidence="8" id="KW-1185">Reference proteome</keyword>
<dbReference type="InterPro" id="IPR013325">
    <property type="entry name" value="RNA_pol_sigma_r2"/>
</dbReference>
<keyword evidence="3" id="KW-0731">Sigma factor</keyword>
<reference evidence="7 8" key="1">
    <citation type="submission" date="2024-09" db="EMBL/GenBank/DDBJ databases">
        <authorList>
            <person name="Sun Q."/>
            <person name="Mori K."/>
        </authorList>
    </citation>
    <scope>NUCLEOTIDE SEQUENCE [LARGE SCALE GENOMIC DNA]</scope>
    <source>
        <strain evidence="7 8">CCM 7765</strain>
    </source>
</reference>
<comment type="similarity">
    <text evidence="1">Belongs to the sigma-70 factor family. ECF subfamily.</text>
</comment>
<dbReference type="RefSeq" id="WP_013667529.1">
    <property type="nucleotide sequence ID" value="NZ_JBHLWO010000002.1"/>
</dbReference>
<dbReference type="PANTHER" id="PTHR43133:SF46">
    <property type="entry name" value="RNA POLYMERASE SIGMA-70 FACTOR ECF SUBFAMILY"/>
    <property type="match status" value="1"/>
</dbReference>
<evidence type="ECO:0000259" key="6">
    <source>
        <dbReference type="Pfam" id="PF08281"/>
    </source>
</evidence>
<dbReference type="EMBL" id="JBHLWO010000002">
    <property type="protein sequence ID" value="MFC0320061.1"/>
    <property type="molecule type" value="Genomic_DNA"/>
</dbReference>
<comment type="caution">
    <text evidence="7">The sequence shown here is derived from an EMBL/GenBank/DDBJ whole genome shotgun (WGS) entry which is preliminary data.</text>
</comment>
<dbReference type="InterPro" id="IPR013249">
    <property type="entry name" value="RNA_pol_sigma70_r4_t2"/>
</dbReference>
<dbReference type="InterPro" id="IPR036388">
    <property type="entry name" value="WH-like_DNA-bd_sf"/>
</dbReference>
<sequence>MHTNQYHFLSDKELIAMLTNSDKHAFDTLYHRYSAMLLHYLSKLLMDEELVQDLLQNIFVSLWERRKRLPPIESLKTYLFNCAKYQAVDVIRKQVKQRSFEQRHVFPNQSVSPIELQSAKELAAFLEACTRNMPKKTKEIFDLSRNEQLNHKTIADRLHIAPTTVKKQINNALRYLRYKLSTTPFWNDMLLLFIIVNGVQ</sequence>
<dbReference type="NCBIfam" id="TIGR02937">
    <property type="entry name" value="sigma70-ECF"/>
    <property type="match status" value="1"/>
</dbReference>
<evidence type="ECO:0000313" key="8">
    <source>
        <dbReference type="Proteomes" id="UP001589774"/>
    </source>
</evidence>
<evidence type="ECO:0000256" key="2">
    <source>
        <dbReference type="ARBA" id="ARBA00023015"/>
    </source>
</evidence>
<feature type="domain" description="RNA polymerase sigma-70 region 2" evidence="5">
    <location>
        <begin position="29"/>
        <end position="95"/>
    </location>
</feature>
<feature type="domain" description="RNA polymerase sigma factor 70 region 4 type 2" evidence="6">
    <location>
        <begin position="126"/>
        <end position="175"/>
    </location>
</feature>
<dbReference type="Gene3D" id="1.10.1740.10">
    <property type="match status" value="1"/>
</dbReference>
<keyword evidence="2" id="KW-0805">Transcription regulation</keyword>
<dbReference type="InterPro" id="IPR014284">
    <property type="entry name" value="RNA_pol_sigma-70_dom"/>
</dbReference>
<dbReference type="Gene3D" id="1.10.10.10">
    <property type="entry name" value="Winged helix-like DNA-binding domain superfamily/Winged helix DNA-binding domain"/>
    <property type="match status" value="1"/>
</dbReference>
<dbReference type="InterPro" id="IPR013324">
    <property type="entry name" value="RNA_pol_sigma_r3/r4-like"/>
</dbReference>
<dbReference type="Proteomes" id="UP001589774">
    <property type="component" value="Unassembled WGS sequence"/>
</dbReference>
<evidence type="ECO:0000256" key="4">
    <source>
        <dbReference type="ARBA" id="ARBA00023163"/>
    </source>
</evidence>
<dbReference type="Pfam" id="PF04542">
    <property type="entry name" value="Sigma70_r2"/>
    <property type="match status" value="1"/>
</dbReference>
<evidence type="ECO:0000256" key="3">
    <source>
        <dbReference type="ARBA" id="ARBA00023082"/>
    </source>
</evidence>
<dbReference type="Pfam" id="PF08281">
    <property type="entry name" value="Sigma70_r4_2"/>
    <property type="match status" value="1"/>
</dbReference>
<keyword evidence="4" id="KW-0804">Transcription</keyword>
<dbReference type="InterPro" id="IPR039425">
    <property type="entry name" value="RNA_pol_sigma-70-like"/>
</dbReference>
<evidence type="ECO:0000256" key="1">
    <source>
        <dbReference type="ARBA" id="ARBA00010641"/>
    </source>
</evidence>
<name>A0ABV6HMG3_9SPHI</name>
<accession>A0ABV6HMG3</accession>
<evidence type="ECO:0000313" key="7">
    <source>
        <dbReference type="EMBL" id="MFC0320061.1"/>
    </source>
</evidence>
<organism evidence="7 8">
    <name type="scientific">Olivibacter oleidegradans</name>
    <dbReference type="NCBI Taxonomy" id="760123"/>
    <lineage>
        <taxon>Bacteria</taxon>
        <taxon>Pseudomonadati</taxon>
        <taxon>Bacteroidota</taxon>
        <taxon>Sphingobacteriia</taxon>
        <taxon>Sphingobacteriales</taxon>
        <taxon>Sphingobacteriaceae</taxon>
        <taxon>Olivibacter</taxon>
    </lineage>
</organism>
<dbReference type="InterPro" id="IPR007627">
    <property type="entry name" value="RNA_pol_sigma70_r2"/>
</dbReference>
<dbReference type="PANTHER" id="PTHR43133">
    <property type="entry name" value="RNA POLYMERASE ECF-TYPE SIGMA FACTO"/>
    <property type="match status" value="1"/>
</dbReference>
<protein>
    <submittedName>
        <fullName evidence="7">RNA polymerase sigma factor</fullName>
    </submittedName>
</protein>
<proteinExistence type="inferred from homology"/>